<keyword evidence="11" id="KW-1185">Reference proteome</keyword>
<evidence type="ECO:0000256" key="7">
    <source>
        <dbReference type="ARBA" id="ARBA00023136"/>
    </source>
</evidence>
<feature type="transmembrane region" description="Helical" evidence="8">
    <location>
        <begin position="339"/>
        <end position="357"/>
    </location>
</feature>
<dbReference type="KEGG" id="vpy:HZI73_11870"/>
<evidence type="ECO:0000256" key="1">
    <source>
        <dbReference type="ARBA" id="ARBA00004651"/>
    </source>
</evidence>
<evidence type="ECO:0000256" key="3">
    <source>
        <dbReference type="ARBA" id="ARBA00022448"/>
    </source>
</evidence>
<feature type="domain" description="ABC transmembrane type-2" evidence="9">
    <location>
        <begin position="138"/>
        <end position="360"/>
    </location>
</feature>
<evidence type="ECO:0000256" key="5">
    <source>
        <dbReference type="ARBA" id="ARBA00022692"/>
    </source>
</evidence>
<dbReference type="PANTHER" id="PTHR30294:SF45">
    <property type="entry name" value="LINEARMYCIN RESISTANCE PERMEASE PROTEIN LNRN"/>
    <property type="match status" value="1"/>
</dbReference>
<dbReference type="GO" id="GO:0140359">
    <property type="term" value="F:ABC-type transporter activity"/>
    <property type="evidence" value="ECO:0007669"/>
    <property type="project" value="InterPro"/>
</dbReference>
<evidence type="ECO:0000313" key="10">
    <source>
        <dbReference type="EMBL" id="QUI22942.1"/>
    </source>
</evidence>
<evidence type="ECO:0000256" key="2">
    <source>
        <dbReference type="ARBA" id="ARBA00007783"/>
    </source>
</evidence>
<organism evidence="10 11">
    <name type="scientific">Vallitalea pronyensis</name>
    <dbReference type="NCBI Taxonomy" id="1348613"/>
    <lineage>
        <taxon>Bacteria</taxon>
        <taxon>Bacillati</taxon>
        <taxon>Bacillota</taxon>
        <taxon>Clostridia</taxon>
        <taxon>Lachnospirales</taxon>
        <taxon>Vallitaleaceae</taxon>
        <taxon>Vallitalea</taxon>
    </lineage>
</organism>
<feature type="transmembrane region" description="Helical" evidence="8">
    <location>
        <begin position="215"/>
        <end position="238"/>
    </location>
</feature>
<comment type="subcellular location">
    <subcellularLocation>
        <location evidence="1">Cell membrane</location>
        <topology evidence="1">Multi-pass membrane protein</topology>
    </subcellularLocation>
</comment>
<dbReference type="Pfam" id="PF12698">
    <property type="entry name" value="ABC2_membrane_3"/>
    <property type="match status" value="1"/>
</dbReference>
<keyword evidence="3" id="KW-0813">Transport</keyword>
<keyword evidence="6 8" id="KW-1133">Transmembrane helix</keyword>
<evidence type="ECO:0000313" key="11">
    <source>
        <dbReference type="Proteomes" id="UP000683246"/>
    </source>
</evidence>
<gene>
    <name evidence="10" type="ORF">HZI73_11870</name>
</gene>
<dbReference type="RefSeq" id="WP_212698438.1">
    <property type="nucleotide sequence ID" value="NZ_CP058649.1"/>
</dbReference>
<dbReference type="AlphaFoldDB" id="A0A8J8MK77"/>
<evidence type="ECO:0000259" key="9">
    <source>
        <dbReference type="PROSITE" id="PS51012"/>
    </source>
</evidence>
<reference evidence="10" key="1">
    <citation type="submission" date="2020-07" db="EMBL/GenBank/DDBJ databases">
        <title>Vallitalea pronyensis genome.</title>
        <authorList>
            <person name="Postec A."/>
        </authorList>
    </citation>
    <scope>NUCLEOTIDE SEQUENCE</scope>
    <source>
        <strain evidence="10">FatNI3</strain>
    </source>
</reference>
<comment type="similarity">
    <text evidence="2">Belongs to the ABC-2 integral membrane protein family.</text>
</comment>
<dbReference type="InterPro" id="IPR051449">
    <property type="entry name" value="ABC-2_transporter_component"/>
</dbReference>
<dbReference type="InterPro" id="IPR013525">
    <property type="entry name" value="ABC2_TM"/>
</dbReference>
<proteinExistence type="inferred from homology"/>
<dbReference type="PANTHER" id="PTHR30294">
    <property type="entry name" value="MEMBRANE COMPONENT OF ABC TRANSPORTER YHHJ-RELATED"/>
    <property type="match status" value="1"/>
</dbReference>
<name>A0A8J8MK77_9FIRM</name>
<dbReference type="PROSITE" id="PS51012">
    <property type="entry name" value="ABC_TM2"/>
    <property type="match status" value="1"/>
</dbReference>
<dbReference type="InterPro" id="IPR047817">
    <property type="entry name" value="ABC2_TM_bact-type"/>
</dbReference>
<keyword evidence="5 8" id="KW-0812">Transmembrane</keyword>
<evidence type="ECO:0000256" key="6">
    <source>
        <dbReference type="ARBA" id="ARBA00022989"/>
    </source>
</evidence>
<keyword evidence="4" id="KW-1003">Cell membrane</keyword>
<sequence length="363" mass="41667">MVVYKNNIKRLFTNKARLFIIFVLPLLFCVLFLSDSNEITVKMAVTDDDQTKVTRDLIKALSKHNSIVEQKEDTINDLLIIGALDYAITIEEGFTERLLQGEEVHINEHYFIDSGKIQPVRIYINNYMDNIQQTIANASNKDDVYHRLDNQKAYFRVHQETQYKKSPEEAVAAIGMMLQFILFMSVVTTALLLIDKEKKTILRIMTSNMSKMRYMAENLLSFITIAMIQILFIFGVYIGIMGFHFDELSYTLILISLFAVVAMTFSMLIVSMVKREIIAYGVILFSATPLVMIGGGYFDPAMMSDGLQKVAKFVPTTWVMDGARDLLIHYDTSKIFNNYAVLLTFAITFFMMSIIAYRKNTIY</sequence>
<accession>A0A8J8MK77</accession>
<keyword evidence="7 8" id="KW-0472">Membrane</keyword>
<protein>
    <submittedName>
        <fullName evidence="10">ABC transporter permease</fullName>
    </submittedName>
</protein>
<dbReference type="Gene3D" id="3.40.1710.10">
    <property type="entry name" value="abc type-2 transporter like domain"/>
    <property type="match status" value="1"/>
</dbReference>
<dbReference type="Proteomes" id="UP000683246">
    <property type="component" value="Chromosome"/>
</dbReference>
<feature type="transmembrane region" description="Helical" evidence="8">
    <location>
        <begin position="170"/>
        <end position="194"/>
    </location>
</feature>
<feature type="transmembrane region" description="Helical" evidence="8">
    <location>
        <begin position="250"/>
        <end position="270"/>
    </location>
</feature>
<evidence type="ECO:0000256" key="8">
    <source>
        <dbReference type="SAM" id="Phobius"/>
    </source>
</evidence>
<feature type="transmembrane region" description="Helical" evidence="8">
    <location>
        <begin position="277"/>
        <end position="298"/>
    </location>
</feature>
<dbReference type="EMBL" id="CP058649">
    <property type="protein sequence ID" value="QUI22942.1"/>
    <property type="molecule type" value="Genomic_DNA"/>
</dbReference>
<dbReference type="GO" id="GO:0005886">
    <property type="term" value="C:plasma membrane"/>
    <property type="evidence" value="ECO:0007669"/>
    <property type="project" value="UniProtKB-SubCell"/>
</dbReference>
<evidence type="ECO:0000256" key="4">
    <source>
        <dbReference type="ARBA" id="ARBA00022475"/>
    </source>
</evidence>